<sequence length="35" mass="3936">TASLGPSYLSIYKIGASRRPHTSRFRVNCPLTKAW</sequence>
<dbReference type="Proteomes" id="UP000887569">
    <property type="component" value="Unplaced"/>
</dbReference>
<protein>
    <submittedName>
        <fullName evidence="2">Cytochrome c domain-containing protein</fullName>
    </submittedName>
</protein>
<organism evidence="1 2">
    <name type="scientific">Parascaris univalens</name>
    <name type="common">Nematode worm</name>
    <dbReference type="NCBI Taxonomy" id="6257"/>
    <lineage>
        <taxon>Eukaryota</taxon>
        <taxon>Metazoa</taxon>
        <taxon>Ecdysozoa</taxon>
        <taxon>Nematoda</taxon>
        <taxon>Chromadorea</taxon>
        <taxon>Rhabditida</taxon>
        <taxon>Spirurina</taxon>
        <taxon>Ascaridomorpha</taxon>
        <taxon>Ascaridoidea</taxon>
        <taxon>Ascarididae</taxon>
        <taxon>Parascaris</taxon>
    </lineage>
</organism>
<reference evidence="2" key="1">
    <citation type="submission" date="2022-11" db="UniProtKB">
        <authorList>
            <consortium name="WormBaseParasite"/>
        </authorList>
    </citation>
    <scope>IDENTIFICATION</scope>
</reference>
<name>A0A915AH54_PARUN</name>
<accession>A0A915AH54</accession>
<proteinExistence type="predicted"/>
<evidence type="ECO:0000313" key="1">
    <source>
        <dbReference type="Proteomes" id="UP000887569"/>
    </source>
</evidence>
<dbReference type="WBParaSite" id="PgR007_g003_t02">
    <property type="protein sequence ID" value="PgR007_g003_t02"/>
    <property type="gene ID" value="PgR007_g003"/>
</dbReference>
<evidence type="ECO:0000313" key="2">
    <source>
        <dbReference type="WBParaSite" id="PgR007_g003_t02"/>
    </source>
</evidence>
<dbReference type="AlphaFoldDB" id="A0A915AH54"/>
<keyword evidence="1" id="KW-1185">Reference proteome</keyword>